<reference evidence="2 3" key="1">
    <citation type="submission" date="2014-04" db="EMBL/GenBank/DDBJ databases">
        <authorList>
            <consortium name="DOE Joint Genome Institute"/>
            <person name="Kuo A."/>
            <person name="Girlanda M."/>
            <person name="Perotto S."/>
            <person name="Kohler A."/>
            <person name="Nagy L.G."/>
            <person name="Floudas D."/>
            <person name="Copeland A."/>
            <person name="Barry K.W."/>
            <person name="Cichocki N."/>
            <person name="Veneault-Fourrey C."/>
            <person name="LaButti K."/>
            <person name="Lindquist E.A."/>
            <person name="Lipzen A."/>
            <person name="Lundell T."/>
            <person name="Morin E."/>
            <person name="Murat C."/>
            <person name="Sun H."/>
            <person name="Tunlid A."/>
            <person name="Henrissat B."/>
            <person name="Grigoriev I.V."/>
            <person name="Hibbett D.S."/>
            <person name="Martin F."/>
            <person name="Nordberg H.P."/>
            <person name="Cantor M.N."/>
            <person name="Hua S.X."/>
        </authorList>
    </citation>
    <scope>NUCLEOTIDE SEQUENCE [LARGE SCALE GENOMIC DNA]</scope>
    <source>
        <strain evidence="2 3">MUT 4182</strain>
    </source>
</reference>
<proteinExistence type="predicted"/>
<accession>A0A0C3QDE2</accession>
<dbReference type="HOGENOM" id="CLU_610020_0_0_1"/>
<dbReference type="AlphaFoldDB" id="A0A0C3QDE2"/>
<feature type="compositionally biased region" description="Polar residues" evidence="1">
    <location>
        <begin position="371"/>
        <end position="411"/>
    </location>
</feature>
<feature type="region of interest" description="Disordered" evidence="1">
    <location>
        <begin position="331"/>
        <end position="453"/>
    </location>
</feature>
<evidence type="ECO:0000256" key="1">
    <source>
        <dbReference type="SAM" id="MobiDB-lite"/>
    </source>
</evidence>
<feature type="region of interest" description="Disordered" evidence="1">
    <location>
        <begin position="240"/>
        <end position="278"/>
    </location>
</feature>
<feature type="region of interest" description="Disordered" evidence="1">
    <location>
        <begin position="134"/>
        <end position="156"/>
    </location>
</feature>
<organism evidence="2 3">
    <name type="scientific">Tulasnella calospora MUT 4182</name>
    <dbReference type="NCBI Taxonomy" id="1051891"/>
    <lineage>
        <taxon>Eukaryota</taxon>
        <taxon>Fungi</taxon>
        <taxon>Dikarya</taxon>
        <taxon>Basidiomycota</taxon>
        <taxon>Agaricomycotina</taxon>
        <taxon>Agaricomycetes</taxon>
        <taxon>Cantharellales</taxon>
        <taxon>Tulasnellaceae</taxon>
        <taxon>Tulasnella</taxon>
    </lineage>
</organism>
<sequence>MPPRSCQETLSEEADDSDEISHSPPYRHASTLLATRRRNLDEPFVEGSADSNTFVGNGPTAALSSTQAQGHLATSRNAVSTEPLAPTWLRSTILAVKAPSQPARRPLPAIPVTPVSYQRRLRGTAIASCQEPALEESPTLGHHAQRSFDPGAAAANSSGHHWQLGYHTEQQCAACKRPAVAPLVLVCQCSSTHAFCAHHLDLFGRKASFPIQNDQEEGQGSAAEGTQYNSDLGETHLREPSVIADSDSQSRSSLQRERSPSSISYAASVDPNDYSNYGPPGYKRRFYRSVGIQADKWQNINNDSANIEAMEALFGTVYQPSTAPFPALQVMPSDFQSSDEPLTVQGSPLPPASPQPPGGLPLSPPRPLPSVRTSELSELSSFPSAQPSDAYSDYFSNTAVHGSDYQLQGSSEGVGNEEEPAAGAESEAELEAKSEVETDGEEDHYSDVSMASA</sequence>
<feature type="region of interest" description="Disordered" evidence="1">
    <location>
        <begin position="1"/>
        <end position="30"/>
    </location>
</feature>
<gene>
    <name evidence="2" type="ORF">M407DRAFT_21876</name>
</gene>
<feature type="compositionally biased region" description="Polar residues" evidence="1">
    <location>
        <begin position="62"/>
        <end position="79"/>
    </location>
</feature>
<dbReference type="Proteomes" id="UP000054248">
    <property type="component" value="Unassembled WGS sequence"/>
</dbReference>
<reference evidence="3" key="2">
    <citation type="submission" date="2015-01" db="EMBL/GenBank/DDBJ databases">
        <title>Evolutionary Origins and Diversification of the Mycorrhizal Mutualists.</title>
        <authorList>
            <consortium name="DOE Joint Genome Institute"/>
            <consortium name="Mycorrhizal Genomics Consortium"/>
            <person name="Kohler A."/>
            <person name="Kuo A."/>
            <person name="Nagy L.G."/>
            <person name="Floudas D."/>
            <person name="Copeland A."/>
            <person name="Barry K.W."/>
            <person name="Cichocki N."/>
            <person name="Veneault-Fourrey C."/>
            <person name="LaButti K."/>
            <person name="Lindquist E.A."/>
            <person name="Lipzen A."/>
            <person name="Lundell T."/>
            <person name="Morin E."/>
            <person name="Murat C."/>
            <person name="Riley R."/>
            <person name="Ohm R."/>
            <person name="Sun H."/>
            <person name="Tunlid A."/>
            <person name="Henrissat B."/>
            <person name="Grigoriev I.V."/>
            <person name="Hibbett D.S."/>
            <person name="Martin F."/>
        </authorList>
    </citation>
    <scope>NUCLEOTIDE SEQUENCE [LARGE SCALE GENOMIC DNA]</scope>
    <source>
        <strain evidence="3">MUT 4182</strain>
    </source>
</reference>
<name>A0A0C3QDE2_9AGAM</name>
<evidence type="ECO:0000313" key="3">
    <source>
        <dbReference type="Proteomes" id="UP000054248"/>
    </source>
</evidence>
<feature type="compositionally biased region" description="Pro residues" evidence="1">
    <location>
        <begin position="348"/>
        <end position="368"/>
    </location>
</feature>
<feature type="compositionally biased region" description="Low complexity" evidence="1">
    <location>
        <begin position="241"/>
        <end position="253"/>
    </location>
</feature>
<protein>
    <submittedName>
        <fullName evidence="2">Uncharacterized protein</fullName>
    </submittedName>
</protein>
<feature type="region of interest" description="Disordered" evidence="1">
    <location>
        <begin position="44"/>
        <end position="79"/>
    </location>
</feature>
<evidence type="ECO:0000313" key="2">
    <source>
        <dbReference type="EMBL" id="KIO28970.1"/>
    </source>
</evidence>
<keyword evidence="3" id="KW-1185">Reference proteome</keyword>
<dbReference type="EMBL" id="KN822988">
    <property type="protein sequence ID" value="KIO28970.1"/>
    <property type="molecule type" value="Genomic_DNA"/>
</dbReference>